<feature type="domain" description="LysM" evidence="1">
    <location>
        <begin position="188"/>
        <end position="231"/>
    </location>
</feature>
<dbReference type="SMART" id="SM00257">
    <property type="entry name" value="LysM"/>
    <property type="match status" value="1"/>
</dbReference>
<evidence type="ECO:0000313" key="3">
    <source>
        <dbReference type="Proteomes" id="UP000292886"/>
    </source>
</evidence>
<dbReference type="KEGG" id="wei:EQG49_12845"/>
<dbReference type="InterPro" id="IPR018392">
    <property type="entry name" value="LysM"/>
</dbReference>
<dbReference type="InterPro" id="IPR036779">
    <property type="entry name" value="LysM_dom_sf"/>
</dbReference>
<dbReference type="AlphaFoldDB" id="A0A4P6YWS1"/>
<keyword evidence="3" id="KW-1185">Reference proteome</keyword>
<dbReference type="SUPFAM" id="SSF54106">
    <property type="entry name" value="LysM domain"/>
    <property type="match status" value="1"/>
</dbReference>
<organism evidence="2 3">
    <name type="scientific">Periweissella cryptocerci</name>
    <dbReference type="NCBI Taxonomy" id="2506420"/>
    <lineage>
        <taxon>Bacteria</taxon>
        <taxon>Bacillati</taxon>
        <taxon>Bacillota</taxon>
        <taxon>Bacilli</taxon>
        <taxon>Lactobacillales</taxon>
        <taxon>Lactobacillaceae</taxon>
        <taxon>Periweissella</taxon>
    </lineage>
</organism>
<dbReference type="InterPro" id="IPR048494">
    <property type="entry name" value="Dit-like_N"/>
</dbReference>
<dbReference type="CDD" id="cd00118">
    <property type="entry name" value="LysM"/>
    <property type="match status" value="1"/>
</dbReference>
<name>A0A4P6YWS1_9LACO</name>
<evidence type="ECO:0000313" key="2">
    <source>
        <dbReference type="EMBL" id="QBO37284.1"/>
    </source>
</evidence>
<proteinExistence type="predicted"/>
<protein>
    <submittedName>
        <fullName evidence="2">LysM peptidoglycan-binding domain-containing protein</fullName>
    </submittedName>
</protein>
<dbReference type="EMBL" id="CP037940">
    <property type="protein sequence ID" value="QBO37284.1"/>
    <property type="molecule type" value="Genomic_DNA"/>
</dbReference>
<accession>A0A4P6YWS1</accession>
<dbReference type="Pfam" id="PF21821">
    <property type="entry name" value="Dit_like"/>
    <property type="match status" value="1"/>
</dbReference>
<dbReference type="PROSITE" id="PS51782">
    <property type="entry name" value="LYSM"/>
    <property type="match status" value="1"/>
</dbReference>
<evidence type="ECO:0000259" key="1">
    <source>
        <dbReference type="PROSITE" id="PS51782"/>
    </source>
</evidence>
<dbReference type="Proteomes" id="UP000292886">
    <property type="component" value="Chromosome"/>
</dbReference>
<dbReference type="OrthoDB" id="2969869at2"/>
<dbReference type="RefSeq" id="WP_133364361.1">
    <property type="nucleotide sequence ID" value="NZ_CP037940.1"/>
</dbReference>
<dbReference type="Pfam" id="PF01476">
    <property type="entry name" value="LysM"/>
    <property type="match status" value="1"/>
</dbReference>
<gene>
    <name evidence="2" type="ORF">EQG49_12845</name>
</gene>
<dbReference type="Gene3D" id="3.10.350.10">
    <property type="entry name" value="LysM domain"/>
    <property type="match status" value="1"/>
</dbReference>
<reference evidence="3" key="1">
    <citation type="submission" date="2019-03" db="EMBL/GenBank/DDBJ databases">
        <title>Weissella sp. 26KH-42 Genome sequencing.</title>
        <authorList>
            <person name="Heo J."/>
            <person name="Kim S.-J."/>
            <person name="Kim J.-S."/>
            <person name="Hong S.-B."/>
            <person name="Kwon S.-W."/>
        </authorList>
    </citation>
    <scope>NUCLEOTIDE SEQUENCE [LARGE SCALE GENOMIC DNA]</scope>
    <source>
        <strain evidence="3">26KH-42</strain>
    </source>
</reference>
<sequence>MGQLKYTTTSKVCVKKARYKKNKKGKYVLKKGKKILISKAVYKNQKKTHKIPFFALQESINEPNDSTSHSVDFGSPITDHIKEGDQTISLSGLFRDGHSKEFKTARDQYTKLKALKNKGTVFQWRGRIKRSSFIITNLTRSYEKLAPGKIEAQVELKHIRRVKLIWKSKKKKNSGKKQSSGGKNGAAVYVTVKKGNTYQGWALKYGTSLKQLRAWNKWKDNAIPVGKRARVK</sequence>